<protein>
    <submittedName>
        <fullName evidence="4">GNAT family N-acetyltransferase</fullName>
    </submittedName>
</protein>
<gene>
    <name evidence="4" type="ORF">QWZ15_14820</name>
</gene>
<evidence type="ECO:0000259" key="3">
    <source>
        <dbReference type="PROSITE" id="PS51186"/>
    </source>
</evidence>
<keyword evidence="2" id="KW-0012">Acyltransferase</keyword>
<dbReference type="PANTHER" id="PTHR42919:SF8">
    <property type="entry name" value="N-ALPHA-ACETYLTRANSFERASE 50"/>
    <property type="match status" value="1"/>
</dbReference>
<dbReference type="RefSeq" id="WP_163386960.1">
    <property type="nucleotide sequence ID" value="NZ_JAUFQS010000019.1"/>
</dbReference>
<dbReference type="InterPro" id="IPR016181">
    <property type="entry name" value="Acyl_CoA_acyltransferase"/>
</dbReference>
<dbReference type="InterPro" id="IPR000182">
    <property type="entry name" value="GNAT_dom"/>
</dbReference>
<dbReference type="Gene3D" id="3.40.630.30">
    <property type="match status" value="1"/>
</dbReference>
<feature type="domain" description="N-acetyltransferase" evidence="3">
    <location>
        <begin position="1"/>
        <end position="146"/>
    </location>
</feature>
<dbReference type="PROSITE" id="PS51186">
    <property type="entry name" value="GNAT"/>
    <property type="match status" value="1"/>
</dbReference>
<dbReference type="PANTHER" id="PTHR42919">
    <property type="entry name" value="N-ALPHA-ACETYLTRANSFERASE"/>
    <property type="match status" value="1"/>
</dbReference>
<evidence type="ECO:0000256" key="2">
    <source>
        <dbReference type="ARBA" id="ARBA00023315"/>
    </source>
</evidence>
<dbReference type="Pfam" id="PF00583">
    <property type="entry name" value="Acetyltransf_1"/>
    <property type="match status" value="1"/>
</dbReference>
<dbReference type="CDD" id="cd04301">
    <property type="entry name" value="NAT_SF"/>
    <property type="match status" value="1"/>
</dbReference>
<evidence type="ECO:0000313" key="5">
    <source>
        <dbReference type="Proteomes" id="UP001236663"/>
    </source>
</evidence>
<accession>A0ABT8C8J1</accession>
<sequence length="146" mass="16922">MEIRQLAKNEAGLFQELIDLFGTEFEMDPFPSPDIAQLRVLLQKDHFLVFVAMKEGSVIGGLTVYRLDGYYTGKPAAYIYDLAVKNEFQGQGIGKQLMAFTREFCREERYEEMFVQADGDDENAIHFYRRTRPDGEESAVHFTYRL</sequence>
<dbReference type="Proteomes" id="UP001236663">
    <property type="component" value="Unassembled WGS sequence"/>
</dbReference>
<dbReference type="InterPro" id="IPR051556">
    <property type="entry name" value="N-term/lysine_N-AcTrnsfr"/>
</dbReference>
<evidence type="ECO:0000256" key="1">
    <source>
        <dbReference type="ARBA" id="ARBA00022679"/>
    </source>
</evidence>
<keyword evidence="1" id="KW-0808">Transferase</keyword>
<evidence type="ECO:0000313" key="4">
    <source>
        <dbReference type="EMBL" id="MDN3689109.1"/>
    </source>
</evidence>
<keyword evidence="5" id="KW-1185">Reference proteome</keyword>
<dbReference type="SUPFAM" id="SSF55729">
    <property type="entry name" value="Acyl-CoA N-acyltransferases (Nat)"/>
    <property type="match status" value="1"/>
</dbReference>
<reference evidence="5" key="1">
    <citation type="journal article" date="2019" name="Int. J. Syst. Evol. Microbiol.">
        <title>The Global Catalogue of Microorganisms (GCM) 10K type strain sequencing project: providing services to taxonomists for standard genome sequencing and annotation.</title>
        <authorList>
            <consortium name="The Broad Institute Genomics Platform"/>
            <consortium name="The Broad Institute Genome Sequencing Center for Infectious Disease"/>
            <person name="Wu L."/>
            <person name="Ma J."/>
        </authorList>
    </citation>
    <scope>NUCLEOTIDE SEQUENCE [LARGE SCALE GENOMIC DNA]</scope>
    <source>
        <strain evidence="5">CECT 7706</strain>
    </source>
</reference>
<proteinExistence type="predicted"/>
<comment type="caution">
    <text evidence="4">The sequence shown here is derived from an EMBL/GenBank/DDBJ whole genome shotgun (WGS) entry which is preliminary data.</text>
</comment>
<organism evidence="4 5">
    <name type="scientific">Cyclobacterium jeungdonense</name>
    <dbReference type="NCBI Taxonomy" id="708087"/>
    <lineage>
        <taxon>Bacteria</taxon>
        <taxon>Pseudomonadati</taxon>
        <taxon>Bacteroidota</taxon>
        <taxon>Cytophagia</taxon>
        <taxon>Cytophagales</taxon>
        <taxon>Cyclobacteriaceae</taxon>
        <taxon>Cyclobacterium</taxon>
    </lineage>
</organism>
<name>A0ABT8C8J1_9BACT</name>
<dbReference type="EMBL" id="JAUFQS010000019">
    <property type="protein sequence ID" value="MDN3689109.1"/>
    <property type="molecule type" value="Genomic_DNA"/>
</dbReference>